<accession>A0AA38GPY2</accession>
<dbReference type="PROSITE" id="PS51375">
    <property type="entry name" value="PPR"/>
    <property type="match status" value="2"/>
</dbReference>
<dbReference type="InterPro" id="IPR011990">
    <property type="entry name" value="TPR-like_helical_dom_sf"/>
</dbReference>
<dbReference type="Pfam" id="PF20431">
    <property type="entry name" value="E_motif"/>
    <property type="match status" value="1"/>
</dbReference>
<dbReference type="Proteomes" id="UP000824469">
    <property type="component" value="Unassembled WGS sequence"/>
</dbReference>
<dbReference type="PANTHER" id="PTHR47926">
    <property type="entry name" value="PENTATRICOPEPTIDE REPEAT-CONTAINING PROTEIN"/>
    <property type="match status" value="1"/>
</dbReference>
<dbReference type="InterPro" id="IPR046960">
    <property type="entry name" value="PPR_At4g14850-like_plant"/>
</dbReference>
<dbReference type="GO" id="GO:0009451">
    <property type="term" value="P:RNA modification"/>
    <property type="evidence" value="ECO:0007669"/>
    <property type="project" value="InterPro"/>
</dbReference>
<dbReference type="EMBL" id="JAHRHJ020000002">
    <property type="protein sequence ID" value="KAH9326192.1"/>
    <property type="molecule type" value="Genomic_DNA"/>
</dbReference>
<dbReference type="PANTHER" id="PTHR47926:SF347">
    <property type="entry name" value="PENTATRICOPEPTIDE REPEAT-CONTAINING PROTEIN"/>
    <property type="match status" value="1"/>
</dbReference>
<dbReference type="Gene3D" id="1.25.40.10">
    <property type="entry name" value="Tetratricopeptide repeat domain"/>
    <property type="match status" value="2"/>
</dbReference>
<proteinExistence type="predicted"/>
<keyword evidence="4" id="KW-1185">Reference proteome</keyword>
<dbReference type="Pfam" id="PF13041">
    <property type="entry name" value="PPR_2"/>
    <property type="match status" value="2"/>
</dbReference>
<keyword evidence="1" id="KW-0677">Repeat</keyword>
<comment type="caution">
    <text evidence="3">The sequence shown here is derived from an EMBL/GenBank/DDBJ whole genome shotgun (WGS) entry which is preliminary data.</text>
</comment>
<feature type="repeat" description="PPR" evidence="2">
    <location>
        <begin position="136"/>
        <end position="170"/>
    </location>
</feature>
<evidence type="ECO:0000256" key="1">
    <source>
        <dbReference type="ARBA" id="ARBA00022737"/>
    </source>
</evidence>
<gene>
    <name evidence="3" type="ORF">KI387_006370</name>
</gene>
<dbReference type="FunFam" id="1.25.40.10:FF:000090">
    <property type="entry name" value="Pentatricopeptide repeat-containing protein, chloroplastic"/>
    <property type="match status" value="1"/>
</dbReference>
<evidence type="ECO:0008006" key="5">
    <source>
        <dbReference type="Google" id="ProtNLM"/>
    </source>
</evidence>
<dbReference type="Pfam" id="PF01535">
    <property type="entry name" value="PPR"/>
    <property type="match status" value="2"/>
</dbReference>
<organism evidence="3 4">
    <name type="scientific">Taxus chinensis</name>
    <name type="common">Chinese yew</name>
    <name type="synonym">Taxus wallichiana var. chinensis</name>
    <dbReference type="NCBI Taxonomy" id="29808"/>
    <lineage>
        <taxon>Eukaryota</taxon>
        <taxon>Viridiplantae</taxon>
        <taxon>Streptophyta</taxon>
        <taxon>Embryophyta</taxon>
        <taxon>Tracheophyta</taxon>
        <taxon>Spermatophyta</taxon>
        <taxon>Pinopsida</taxon>
        <taxon>Pinidae</taxon>
        <taxon>Conifers II</taxon>
        <taxon>Cupressales</taxon>
        <taxon>Taxaceae</taxon>
        <taxon>Taxus</taxon>
    </lineage>
</organism>
<protein>
    <recommendedName>
        <fullName evidence="5">Pentatricopeptide repeat-containing protein</fullName>
    </recommendedName>
</protein>
<reference evidence="3 4" key="1">
    <citation type="journal article" date="2021" name="Nat. Plants">
        <title>The Taxus genome provides insights into paclitaxel biosynthesis.</title>
        <authorList>
            <person name="Xiong X."/>
            <person name="Gou J."/>
            <person name="Liao Q."/>
            <person name="Li Y."/>
            <person name="Zhou Q."/>
            <person name="Bi G."/>
            <person name="Li C."/>
            <person name="Du R."/>
            <person name="Wang X."/>
            <person name="Sun T."/>
            <person name="Guo L."/>
            <person name="Liang H."/>
            <person name="Lu P."/>
            <person name="Wu Y."/>
            <person name="Zhang Z."/>
            <person name="Ro D.K."/>
            <person name="Shang Y."/>
            <person name="Huang S."/>
            <person name="Yan J."/>
        </authorList>
    </citation>
    <scope>NUCLEOTIDE SEQUENCE [LARGE SCALE GENOMIC DNA]</scope>
    <source>
        <strain evidence="3">Ta-2019</strain>
    </source>
</reference>
<dbReference type="InterPro" id="IPR002885">
    <property type="entry name" value="PPR_rpt"/>
</dbReference>
<feature type="repeat" description="PPR" evidence="2">
    <location>
        <begin position="105"/>
        <end position="135"/>
    </location>
</feature>
<evidence type="ECO:0000256" key="2">
    <source>
        <dbReference type="PROSITE-ProRule" id="PRU00708"/>
    </source>
</evidence>
<name>A0AA38GPY2_TAXCH</name>
<dbReference type="OMA" id="LLECHAY"/>
<dbReference type="InterPro" id="IPR046848">
    <property type="entry name" value="E_motif"/>
</dbReference>
<sequence>MSFLGNALVGAYGKCNRVDIARQVFDGMPSEGYSLLECHAYRKGYVQKGDVHEAFKMFYDMQQVEGVKPNAMTISSILQACAHSTALQQGTEIHAYLIKSKTECNAYVWSALVDMYAKCGNTEIARQVFDNMPHRDVVAWTTMIAGYGIDGHGREAIFLFKQMQQVGTKPNHITFTAILSACSHTGLVTEGWLYFYCMSQDYQLTPRVEHYTSMVDLLGRAGHLDEAENMILNMPIEPDASVWGALMSACRIHCNIRLGEWAAEHLFDLEPDKAGHAVLLSNIFAVVGRWDDVAKVRAMMKDGGLKPEAWMQLNVVNTQASYIPSRGQNTPSMGRNLCNAAYLG</sequence>
<dbReference type="GO" id="GO:0003723">
    <property type="term" value="F:RNA binding"/>
    <property type="evidence" value="ECO:0007669"/>
    <property type="project" value="InterPro"/>
</dbReference>
<evidence type="ECO:0000313" key="3">
    <source>
        <dbReference type="EMBL" id="KAH9326192.1"/>
    </source>
</evidence>
<dbReference type="AlphaFoldDB" id="A0AA38GPY2"/>
<evidence type="ECO:0000313" key="4">
    <source>
        <dbReference type="Proteomes" id="UP000824469"/>
    </source>
</evidence>
<dbReference type="NCBIfam" id="TIGR00756">
    <property type="entry name" value="PPR"/>
    <property type="match status" value="4"/>
</dbReference>